<keyword evidence="2" id="KW-1185">Reference proteome</keyword>
<protein>
    <submittedName>
        <fullName evidence="1">Uncharacterized protein</fullName>
    </submittedName>
</protein>
<sequence length="72" mass="8350">MLGLVPEGELRYRTVSPFFNSLRRQSEDFCLDVRAFLDSGSLGRRNEDRLLNSSVSLSDFWCFRENNGELKC</sequence>
<accession>A0AAV4YEP3</accession>
<evidence type="ECO:0000313" key="1">
    <source>
        <dbReference type="EMBL" id="GIZ04871.1"/>
    </source>
</evidence>
<reference evidence="1 2" key="1">
    <citation type="submission" date="2021-06" db="EMBL/GenBank/DDBJ databases">
        <title>Caerostris extrusa draft genome.</title>
        <authorList>
            <person name="Kono N."/>
            <person name="Arakawa K."/>
        </authorList>
    </citation>
    <scope>NUCLEOTIDE SEQUENCE [LARGE SCALE GENOMIC DNA]</scope>
</reference>
<evidence type="ECO:0000313" key="2">
    <source>
        <dbReference type="Proteomes" id="UP001054945"/>
    </source>
</evidence>
<comment type="caution">
    <text evidence="1">The sequence shown here is derived from an EMBL/GenBank/DDBJ whole genome shotgun (WGS) entry which is preliminary data.</text>
</comment>
<proteinExistence type="predicted"/>
<gene>
    <name evidence="1" type="ORF">CEXT_624591</name>
</gene>
<dbReference type="Proteomes" id="UP001054945">
    <property type="component" value="Unassembled WGS sequence"/>
</dbReference>
<dbReference type="EMBL" id="BPLR01019160">
    <property type="protein sequence ID" value="GIZ04871.1"/>
    <property type="molecule type" value="Genomic_DNA"/>
</dbReference>
<organism evidence="1 2">
    <name type="scientific">Caerostris extrusa</name>
    <name type="common">Bark spider</name>
    <name type="synonym">Caerostris bankana</name>
    <dbReference type="NCBI Taxonomy" id="172846"/>
    <lineage>
        <taxon>Eukaryota</taxon>
        <taxon>Metazoa</taxon>
        <taxon>Ecdysozoa</taxon>
        <taxon>Arthropoda</taxon>
        <taxon>Chelicerata</taxon>
        <taxon>Arachnida</taxon>
        <taxon>Araneae</taxon>
        <taxon>Araneomorphae</taxon>
        <taxon>Entelegynae</taxon>
        <taxon>Araneoidea</taxon>
        <taxon>Araneidae</taxon>
        <taxon>Caerostris</taxon>
    </lineage>
</organism>
<name>A0AAV4YEP3_CAEEX</name>
<dbReference type="AlphaFoldDB" id="A0AAV4YEP3"/>